<protein>
    <submittedName>
        <fullName evidence="2">Uncharacterized protein</fullName>
    </submittedName>
</protein>
<name>A0A9D1T896_9FIRM</name>
<dbReference type="AlphaFoldDB" id="A0A9D1T896"/>
<reference evidence="2" key="2">
    <citation type="journal article" date="2021" name="PeerJ">
        <title>Extensive microbial diversity within the chicken gut microbiome revealed by metagenomics and culture.</title>
        <authorList>
            <person name="Gilroy R."/>
            <person name="Ravi A."/>
            <person name="Getino M."/>
            <person name="Pursley I."/>
            <person name="Horton D.L."/>
            <person name="Alikhan N.F."/>
            <person name="Baker D."/>
            <person name="Gharbi K."/>
            <person name="Hall N."/>
            <person name="Watson M."/>
            <person name="Adriaenssens E.M."/>
            <person name="Foster-Nyarko E."/>
            <person name="Jarju S."/>
            <person name="Secka A."/>
            <person name="Antonio M."/>
            <person name="Oren A."/>
            <person name="Chaudhuri R.R."/>
            <person name="La Ragione R."/>
            <person name="Hildebrand F."/>
            <person name="Pallen M.J."/>
        </authorList>
    </citation>
    <scope>NUCLEOTIDE SEQUENCE</scope>
    <source>
        <strain evidence="2">ChiBcec6-7307</strain>
    </source>
</reference>
<dbReference type="Proteomes" id="UP000886889">
    <property type="component" value="Unassembled WGS sequence"/>
</dbReference>
<gene>
    <name evidence="2" type="ORF">IAC80_06125</name>
</gene>
<comment type="caution">
    <text evidence="2">The sequence shown here is derived from an EMBL/GenBank/DDBJ whole genome shotgun (WGS) entry which is preliminary data.</text>
</comment>
<keyword evidence="1" id="KW-0812">Transmembrane</keyword>
<organism evidence="2 3">
    <name type="scientific">Candidatus Merdiplasma excrementigallinarum</name>
    <dbReference type="NCBI Taxonomy" id="2840864"/>
    <lineage>
        <taxon>Bacteria</taxon>
        <taxon>Bacillati</taxon>
        <taxon>Bacillota</taxon>
        <taxon>Clostridia</taxon>
        <taxon>Lachnospirales</taxon>
        <taxon>Lachnospiraceae</taxon>
        <taxon>Lachnospiraceae incertae sedis</taxon>
        <taxon>Candidatus Merdiplasma</taxon>
    </lineage>
</organism>
<sequence length="45" mass="4933">MKRLCGFFLFCVAIGMLIGLFIPGAVVQTVVILLLLLIGYNLFVC</sequence>
<evidence type="ECO:0000313" key="3">
    <source>
        <dbReference type="Proteomes" id="UP000886889"/>
    </source>
</evidence>
<feature type="transmembrane region" description="Helical" evidence="1">
    <location>
        <begin position="7"/>
        <end position="40"/>
    </location>
</feature>
<dbReference type="EMBL" id="DVOS01000054">
    <property type="protein sequence ID" value="HIV23499.1"/>
    <property type="molecule type" value="Genomic_DNA"/>
</dbReference>
<keyword evidence="1" id="KW-1133">Transmembrane helix</keyword>
<evidence type="ECO:0000313" key="2">
    <source>
        <dbReference type="EMBL" id="HIV23499.1"/>
    </source>
</evidence>
<accession>A0A9D1T896</accession>
<evidence type="ECO:0000256" key="1">
    <source>
        <dbReference type="SAM" id="Phobius"/>
    </source>
</evidence>
<proteinExistence type="predicted"/>
<keyword evidence="1" id="KW-0472">Membrane</keyword>
<reference evidence="2" key="1">
    <citation type="submission" date="2020-10" db="EMBL/GenBank/DDBJ databases">
        <authorList>
            <person name="Gilroy R."/>
        </authorList>
    </citation>
    <scope>NUCLEOTIDE SEQUENCE</scope>
    <source>
        <strain evidence="2">ChiBcec6-7307</strain>
    </source>
</reference>